<dbReference type="EMBL" id="JARRYG010000020">
    <property type="protein sequence ID" value="MDG4697951.1"/>
    <property type="molecule type" value="Genomic_DNA"/>
</dbReference>
<dbReference type="InterPro" id="IPR035074">
    <property type="entry name" value="EspA/CesA-like"/>
</dbReference>
<dbReference type="Proteomes" id="UP001176478">
    <property type="component" value="Unassembled WGS sequence"/>
</dbReference>
<gene>
    <name evidence="1" type="ORF">P7V44_17110</name>
    <name evidence="2" type="ORF">Q5E86_19655</name>
</gene>
<dbReference type="SUPFAM" id="SSF116927">
    <property type="entry name" value="EspA/CesA-like"/>
    <property type="match status" value="1"/>
</dbReference>
<evidence type="ECO:0008006" key="5">
    <source>
        <dbReference type="Google" id="ProtNLM"/>
    </source>
</evidence>
<sequence length="214" mass="23745">MVYIDFDQNGYYEGQNSYYTPTTPSTGDVIVNNGNNGIQNNNNNSIQNNNYRSAMTNHSLMGTAMVTMENIMLLFTELANSKFEAMSKKTEVSRDAQDMANRVDRIIADLDKPDSTGELPPDVIHYMRVNNIMIDGNQNIDDFMQGKNGKLDKGDLTAVKSALESASGRASDFVQQSQLKLQQLMQNFNTAVTMANSIQSMNAESTKSIAQSIR</sequence>
<name>A0AA42FMU7_9GAMM</name>
<proteinExistence type="predicted"/>
<comment type="caution">
    <text evidence="1">The sequence shown here is derived from an EMBL/GenBank/DDBJ whole genome shotgun (WGS) entry which is preliminary data.</text>
</comment>
<dbReference type="InterPro" id="IPR005095">
    <property type="entry name" value="EspA"/>
</dbReference>
<dbReference type="RefSeq" id="WP_129467231.1">
    <property type="nucleotide sequence ID" value="NZ_JARRYG010000020.1"/>
</dbReference>
<keyword evidence="4" id="KW-1185">Reference proteome</keyword>
<reference evidence="1" key="1">
    <citation type="submission" date="2023-03" db="EMBL/GenBank/DDBJ databases">
        <title>a new species belonging to Providencia genus.</title>
        <authorList>
            <person name="Yang W."/>
            <person name="Hu F."/>
            <person name="Shen S."/>
            <person name="Ding L."/>
            <person name="Yin D."/>
        </authorList>
    </citation>
    <scope>NUCLEOTIDE SEQUENCE</scope>
    <source>
        <strain evidence="1">CRE-3FA-0001</strain>
    </source>
</reference>
<evidence type="ECO:0000313" key="1">
    <source>
        <dbReference type="EMBL" id="MDG4697951.1"/>
    </source>
</evidence>
<accession>A0AA42FMU7</accession>
<dbReference type="Proteomes" id="UP001156701">
    <property type="component" value="Unassembled WGS sequence"/>
</dbReference>
<reference evidence="2" key="3">
    <citation type="journal article" date="2024" name="Int. J. Antimicrob. Agents">
        <title>Identification of a novel Providencia species showing multi-drug-resistant in three patients with hospital-acquired infection.</title>
        <authorList>
            <person name="Yang W."/>
            <person name="Chen J."/>
            <person name="Yang F."/>
            <person name="Ji P."/>
            <person name="Shen S."/>
            <person name="Yin D."/>
            <person name="Hu F."/>
        </authorList>
    </citation>
    <scope>NUCLEOTIDE SEQUENCE</scope>
    <source>
        <strain evidence="2">CRE-138-0111</strain>
    </source>
</reference>
<dbReference type="EMBL" id="JAUQTG010000015">
    <property type="protein sequence ID" value="MDO7858514.1"/>
    <property type="molecule type" value="Genomic_DNA"/>
</dbReference>
<dbReference type="Pfam" id="PF03433">
    <property type="entry name" value="EspA"/>
    <property type="match status" value="1"/>
</dbReference>
<organism evidence="1 3">
    <name type="scientific">Providencia huashanensis</name>
    <dbReference type="NCBI Taxonomy" id="3037798"/>
    <lineage>
        <taxon>Bacteria</taxon>
        <taxon>Pseudomonadati</taxon>
        <taxon>Pseudomonadota</taxon>
        <taxon>Gammaproteobacteria</taxon>
        <taxon>Enterobacterales</taxon>
        <taxon>Morganellaceae</taxon>
        <taxon>Providencia</taxon>
    </lineage>
</organism>
<evidence type="ECO:0000313" key="3">
    <source>
        <dbReference type="Proteomes" id="UP001156701"/>
    </source>
</evidence>
<evidence type="ECO:0000313" key="2">
    <source>
        <dbReference type="EMBL" id="MDO7858514.1"/>
    </source>
</evidence>
<dbReference type="AlphaFoldDB" id="A0AA42FMU7"/>
<protein>
    <recommendedName>
        <fullName evidence="5">Secretion protein EspA</fullName>
    </recommendedName>
</protein>
<reference evidence="2" key="2">
    <citation type="submission" date="2023-07" db="EMBL/GenBank/DDBJ databases">
        <authorList>
            <person name="Yang W."/>
            <person name="Chen J."/>
            <person name="Ji P."/>
            <person name="Hu F."/>
        </authorList>
    </citation>
    <scope>NUCLEOTIDE SEQUENCE</scope>
    <source>
        <strain evidence="2">CRE-138-0111</strain>
    </source>
</reference>
<evidence type="ECO:0000313" key="4">
    <source>
        <dbReference type="Proteomes" id="UP001176478"/>
    </source>
</evidence>